<evidence type="ECO:0000259" key="8">
    <source>
        <dbReference type="PROSITE" id="PS50893"/>
    </source>
</evidence>
<dbReference type="GO" id="GO:0005524">
    <property type="term" value="F:ATP binding"/>
    <property type="evidence" value="ECO:0007669"/>
    <property type="project" value="UniProtKB-KW"/>
</dbReference>
<keyword evidence="4" id="KW-0547">Nucleotide-binding</keyword>
<proteinExistence type="predicted"/>
<evidence type="ECO:0000256" key="6">
    <source>
        <dbReference type="ARBA" id="ARBA00022989"/>
    </source>
</evidence>
<evidence type="ECO:0000256" key="5">
    <source>
        <dbReference type="ARBA" id="ARBA00022840"/>
    </source>
</evidence>
<keyword evidence="3" id="KW-0812">Transmembrane</keyword>
<dbReference type="GO" id="GO:0042626">
    <property type="term" value="F:ATPase-coupled transmembrane transporter activity"/>
    <property type="evidence" value="ECO:0007669"/>
    <property type="project" value="TreeGrafter"/>
</dbReference>
<dbReference type="Gene3D" id="3.40.50.300">
    <property type="entry name" value="P-loop containing nucleotide triphosphate hydrolases"/>
    <property type="match status" value="1"/>
</dbReference>
<dbReference type="InterPro" id="IPR003593">
    <property type="entry name" value="AAA+_ATPase"/>
</dbReference>
<protein>
    <submittedName>
        <fullName evidence="9">Putative ABC transporter ATP-binding protein</fullName>
    </submittedName>
</protein>
<dbReference type="AlphaFoldDB" id="A0A645EAB3"/>
<dbReference type="PANTHER" id="PTHR24221">
    <property type="entry name" value="ATP-BINDING CASSETTE SUB-FAMILY B"/>
    <property type="match status" value="1"/>
</dbReference>
<keyword evidence="7" id="KW-0472">Membrane</keyword>
<dbReference type="GO" id="GO:0016887">
    <property type="term" value="F:ATP hydrolysis activity"/>
    <property type="evidence" value="ECO:0007669"/>
    <property type="project" value="InterPro"/>
</dbReference>
<dbReference type="InterPro" id="IPR039421">
    <property type="entry name" value="Type_1_exporter"/>
</dbReference>
<sequence length="273" mass="29750">MAAADRIFGVLDTEPEIQDAPNAVELPEVKGHVVFEDVTFEYKPGEPVLRNINIDAAPGQMVAVVGPSGAGKTTIANLIPRFYDISAGKITVDGYDIRQVTLDTLRRQIGIVPQETVLFNGTVYDNILYGDLNATDEQVFAAAKAANAHKFITDMPEGYQTQIGERGSKLSGGQRQRIAIARAILKNPQVLILDEATSALDTESEHLVQEALDKLMIGRTSFVIAHRLSTVQRADVILVMERGEIAERGTHAELIRKGGLYSKLHQVQFGGSE</sequence>
<evidence type="ECO:0000256" key="1">
    <source>
        <dbReference type="ARBA" id="ARBA00004141"/>
    </source>
</evidence>
<keyword evidence="5 9" id="KW-0067">ATP-binding</keyword>
<evidence type="ECO:0000313" key="9">
    <source>
        <dbReference type="EMBL" id="MPM98329.1"/>
    </source>
</evidence>
<evidence type="ECO:0000256" key="2">
    <source>
        <dbReference type="ARBA" id="ARBA00022448"/>
    </source>
</evidence>
<evidence type="ECO:0000256" key="3">
    <source>
        <dbReference type="ARBA" id="ARBA00022692"/>
    </source>
</evidence>
<name>A0A645EAB3_9ZZZZ</name>
<dbReference type="InterPro" id="IPR027417">
    <property type="entry name" value="P-loop_NTPase"/>
</dbReference>
<comment type="subcellular location">
    <subcellularLocation>
        <location evidence="1">Membrane</location>
        <topology evidence="1">Multi-pass membrane protein</topology>
    </subcellularLocation>
</comment>
<dbReference type="PANTHER" id="PTHR24221:SF654">
    <property type="entry name" value="ATP-BINDING CASSETTE SUB-FAMILY B MEMBER 6"/>
    <property type="match status" value="1"/>
</dbReference>
<evidence type="ECO:0000256" key="7">
    <source>
        <dbReference type="ARBA" id="ARBA00023136"/>
    </source>
</evidence>
<comment type="caution">
    <text evidence="9">The sequence shown here is derived from an EMBL/GenBank/DDBJ whole genome shotgun (WGS) entry which is preliminary data.</text>
</comment>
<keyword evidence="2" id="KW-0813">Transport</keyword>
<dbReference type="EMBL" id="VSSQ01044503">
    <property type="protein sequence ID" value="MPM98329.1"/>
    <property type="molecule type" value="Genomic_DNA"/>
</dbReference>
<evidence type="ECO:0000256" key="4">
    <source>
        <dbReference type="ARBA" id="ARBA00022741"/>
    </source>
</evidence>
<organism evidence="9">
    <name type="scientific">bioreactor metagenome</name>
    <dbReference type="NCBI Taxonomy" id="1076179"/>
    <lineage>
        <taxon>unclassified sequences</taxon>
        <taxon>metagenomes</taxon>
        <taxon>ecological metagenomes</taxon>
    </lineage>
</organism>
<dbReference type="PROSITE" id="PS00211">
    <property type="entry name" value="ABC_TRANSPORTER_1"/>
    <property type="match status" value="1"/>
</dbReference>
<dbReference type="SMART" id="SM00382">
    <property type="entry name" value="AAA"/>
    <property type="match status" value="1"/>
</dbReference>
<accession>A0A645EAB3</accession>
<dbReference type="GO" id="GO:0016020">
    <property type="term" value="C:membrane"/>
    <property type="evidence" value="ECO:0007669"/>
    <property type="project" value="UniProtKB-SubCell"/>
</dbReference>
<keyword evidence="6" id="KW-1133">Transmembrane helix</keyword>
<feature type="domain" description="ABC transporter" evidence="8">
    <location>
        <begin position="33"/>
        <end position="267"/>
    </location>
</feature>
<dbReference type="SUPFAM" id="SSF52540">
    <property type="entry name" value="P-loop containing nucleoside triphosphate hydrolases"/>
    <property type="match status" value="1"/>
</dbReference>
<dbReference type="InterPro" id="IPR003439">
    <property type="entry name" value="ABC_transporter-like_ATP-bd"/>
</dbReference>
<gene>
    <name evidence="9" type="ORF">SDC9_145514</name>
</gene>
<dbReference type="PROSITE" id="PS50893">
    <property type="entry name" value="ABC_TRANSPORTER_2"/>
    <property type="match status" value="1"/>
</dbReference>
<dbReference type="Pfam" id="PF00005">
    <property type="entry name" value="ABC_tran"/>
    <property type="match status" value="1"/>
</dbReference>
<dbReference type="FunFam" id="3.40.50.300:FF:000287">
    <property type="entry name" value="Multidrug ABC transporter ATP-binding protein"/>
    <property type="match status" value="1"/>
</dbReference>
<reference evidence="9" key="1">
    <citation type="submission" date="2019-08" db="EMBL/GenBank/DDBJ databases">
        <authorList>
            <person name="Kucharzyk K."/>
            <person name="Murdoch R.W."/>
            <person name="Higgins S."/>
            <person name="Loffler F."/>
        </authorList>
    </citation>
    <scope>NUCLEOTIDE SEQUENCE</scope>
</reference>
<dbReference type="InterPro" id="IPR017871">
    <property type="entry name" value="ABC_transporter-like_CS"/>
</dbReference>